<dbReference type="Pfam" id="PF00271">
    <property type="entry name" value="Helicase_C"/>
    <property type="match status" value="1"/>
</dbReference>
<keyword evidence="2 7" id="KW-0378">Hydrolase</keyword>
<dbReference type="InterPro" id="IPR011545">
    <property type="entry name" value="DEAD/DEAH_box_helicase_dom"/>
</dbReference>
<dbReference type="EC" id="3.6.4.13" evidence="7"/>
<feature type="domain" description="Helicase ATP-binding" evidence="5">
    <location>
        <begin position="13"/>
        <end position="166"/>
    </location>
</feature>
<dbReference type="GO" id="GO:0005524">
    <property type="term" value="F:ATP binding"/>
    <property type="evidence" value="ECO:0007669"/>
    <property type="project" value="UniProtKB-KW"/>
</dbReference>
<evidence type="ECO:0000313" key="8">
    <source>
        <dbReference type="Proteomes" id="UP000092528"/>
    </source>
</evidence>
<dbReference type="Pfam" id="PF00270">
    <property type="entry name" value="DEAD"/>
    <property type="match status" value="1"/>
</dbReference>
<keyword evidence="1" id="KW-0547">Nucleotide-binding</keyword>
<dbReference type="PANTHER" id="PTHR43519:SF1">
    <property type="entry name" value="ATP-DEPENDENT RNA HELICASE HRPB"/>
    <property type="match status" value="1"/>
</dbReference>
<dbReference type="PROSITE" id="PS51192">
    <property type="entry name" value="HELICASE_ATP_BIND_1"/>
    <property type="match status" value="1"/>
</dbReference>
<keyword evidence="8" id="KW-1185">Reference proteome</keyword>
<dbReference type="InterPro" id="IPR001650">
    <property type="entry name" value="Helicase_C-like"/>
</dbReference>
<dbReference type="PROSITE" id="PS51194">
    <property type="entry name" value="HELICASE_CTER"/>
    <property type="match status" value="1"/>
</dbReference>
<evidence type="ECO:0000259" key="6">
    <source>
        <dbReference type="PROSITE" id="PS51194"/>
    </source>
</evidence>
<dbReference type="GO" id="GO:0003724">
    <property type="term" value="F:RNA helicase activity"/>
    <property type="evidence" value="ECO:0007669"/>
    <property type="project" value="UniProtKB-EC"/>
</dbReference>
<dbReference type="STRING" id="45658.VSVS12_01917"/>
<organism evidence="7 8">
    <name type="scientific">Vibrio scophthalmi</name>
    <dbReference type="NCBI Taxonomy" id="45658"/>
    <lineage>
        <taxon>Bacteria</taxon>
        <taxon>Pseudomonadati</taxon>
        <taxon>Pseudomonadota</taxon>
        <taxon>Gammaproteobacteria</taxon>
        <taxon>Vibrionales</taxon>
        <taxon>Vibrionaceae</taxon>
        <taxon>Vibrio</taxon>
    </lineage>
</organism>
<evidence type="ECO:0000256" key="4">
    <source>
        <dbReference type="ARBA" id="ARBA00022840"/>
    </source>
</evidence>
<keyword evidence="3 7" id="KW-0347">Helicase</keyword>
<gene>
    <name evidence="7" type="primary">hrpB</name>
    <name evidence="7" type="ORF">VSVS05_01534</name>
</gene>
<keyword evidence="4" id="KW-0067">ATP-binding</keyword>
<dbReference type="InterPro" id="IPR014001">
    <property type="entry name" value="Helicase_ATP-bd"/>
</dbReference>
<evidence type="ECO:0000256" key="1">
    <source>
        <dbReference type="ARBA" id="ARBA00022741"/>
    </source>
</evidence>
<dbReference type="SMART" id="SM00487">
    <property type="entry name" value="DEXDc"/>
    <property type="match status" value="1"/>
</dbReference>
<dbReference type="CDD" id="cd17917">
    <property type="entry name" value="DEXHc_RHA-like"/>
    <property type="match status" value="1"/>
</dbReference>
<evidence type="ECO:0000256" key="2">
    <source>
        <dbReference type="ARBA" id="ARBA00022801"/>
    </source>
</evidence>
<dbReference type="Gene3D" id="1.20.120.1080">
    <property type="match status" value="1"/>
</dbReference>
<dbReference type="InterPro" id="IPR027417">
    <property type="entry name" value="P-loop_NTPase"/>
</dbReference>
<evidence type="ECO:0000313" key="7">
    <source>
        <dbReference type="EMBL" id="ANU36659.1"/>
    </source>
</evidence>
<sequence>MTSLPIDTLREKFLVQLTKNHLIVEAETGSGKSTRLPVWASEQGRVLVIEPRRIACTSLAQYLAQQRNEPVGQSIGYAIKLETRFNETSEVVFVTPGVALRWYSENQLVDYDIVIVDEFHERRWDTDLLVALLKKHQKHRLVVTSATIEGAKLASYVGAERLHAEGRNFKVSLQYRASESRQLPDSRQLEQRVKQEVLHALESCRGDVLVFLPGRKEITQCTQMLQSLEGIIVAPLHASVSDEQREVALNIQAQPKVVLATNVAETSLTIPNIALVIDSGLERRTEQRNGRTTLSLKHISQASAKQRSGRAGRVMDGVCVRLYGEHAALALVTPPEMHREALTEAMLAAACCHQPLSSLDFLEPLPEKTLHQATQLLLNMQAIDEQGNATEHGRKMYPLPIDALLADLVTRMPSKALKEAMIDYTAALATPAKLYRIIGNEEQQEQLAQQEPLGCDAQLAIGLIRGESFSALEVNIDALSEARALAAQMREIFELPQLEVASRYRHGDLVNAIAVLHPELVFIRREKRREALANGIIEVTLGRESRFNKQAEAAIVLDTHSLPGRGVKQTLTLATQVLPLELSALQALGLGQWQEGAVIVESNQAGQEQTYIEMELIYAGRTIATKRELAQGALAITPILKAVVAGDLLAGFYPMRHRQILLWRLYVELGLAEQQDHHQVTFEGWFTEQLQLLDLTDIDELELFCAEDFAFEGIPDWQYDDFAERFPLTLALGDLNLDVEYQPAAKLVTVLYRDGLRKGDPKRWELPRWQGWRVKYKKASRIIDIK</sequence>
<accession>A0A1C7FCA2</accession>
<evidence type="ECO:0000256" key="3">
    <source>
        <dbReference type="ARBA" id="ARBA00022806"/>
    </source>
</evidence>
<dbReference type="PANTHER" id="PTHR43519">
    <property type="entry name" value="ATP-DEPENDENT RNA HELICASE HRPB"/>
    <property type="match status" value="1"/>
</dbReference>
<dbReference type="GeneID" id="96873484"/>
<name>A0A1C7FCA2_9VIBR</name>
<dbReference type="EMBL" id="CP016414">
    <property type="protein sequence ID" value="ANU36659.1"/>
    <property type="molecule type" value="Genomic_DNA"/>
</dbReference>
<dbReference type="RefSeq" id="WP_065545386.1">
    <property type="nucleotide sequence ID" value="NZ_CP016414.1"/>
</dbReference>
<proteinExistence type="predicted"/>
<dbReference type="CDD" id="cd18791">
    <property type="entry name" value="SF2_C_RHA"/>
    <property type="match status" value="1"/>
</dbReference>
<protein>
    <submittedName>
        <fullName evidence="7">RNA helicase</fullName>
        <ecNumber evidence="7">3.6.4.13</ecNumber>
    </submittedName>
</protein>
<dbReference type="SUPFAM" id="SSF52540">
    <property type="entry name" value="P-loop containing nucleoside triphosphate hydrolases"/>
    <property type="match status" value="1"/>
</dbReference>
<reference evidence="7 8" key="1">
    <citation type="submission" date="2016-07" db="EMBL/GenBank/DDBJ databases">
        <title>Genome sequencing of Vibrio scophthalmi strain VS-05, an isolated from Paralichthys olivaceus.</title>
        <authorList>
            <person name="Han H.-J."/>
        </authorList>
    </citation>
    <scope>NUCLEOTIDE SEQUENCE [LARGE SCALE GENOMIC DNA]</scope>
    <source>
        <strain evidence="7 8">VS-05</strain>
    </source>
</reference>
<dbReference type="GO" id="GO:0003676">
    <property type="term" value="F:nucleic acid binding"/>
    <property type="evidence" value="ECO:0007669"/>
    <property type="project" value="InterPro"/>
</dbReference>
<dbReference type="SMART" id="SM00490">
    <property type="entry name" value="HELICc"/>
    <property type="match status" value="1"/>
</dbReference>
<dbReference type="PATRIC" id="fig|45658.7.peg.1515"/>
<dbReference type="AlphaFoldDB" id="A0A1C7FCA2"/>
<dbReference type="GO" id="GO:0016787">
    <property type="term" value="F:hydrolase activity"/>
    <property type="evidence" value="ECO:0007669"/>
    <property type="project" value="UniProtKB-KW"/>
</dbReference>
<feature type="domain" description="Helicase C-terminal" evidence="6">
    <location>
        <begin position="196"/>
        <end position="360"/>
    </location>
</feature>
<evidence type="ECO:0000259" key="5">
    <source>
        <dbReference type="PROSITE" id="PS51192"/>
    </source>
</evidence>
<dbReference type="Proteomes" id="UP000092528">
    <property type="component" value="Chromosome 1"/>
</dbReference>
<dbReference type="Gene3D" id="3.40.50.300">
    <property type="entry name" value="P-loop containing nucleotide triphosphate hydrolases"/>
    <property type="match status" value="2"/>
</dbReference>